<dbReference type="EMBL" id="JAUSTY010000005">
    <property type="protein sequence ID" value="MDQ0165735.1"/>
    <property type="molecule type" value="Genomic_DNA"/>
</dbReference>
<dbReference type="RefSeq" id="WP_307393178.1">
    <property type="nucleotide sequence ID" value="NZ_BAAADK010000011.1"/>
</dbReference>
<evidence type="ECO:0000256" key="2">
    <source>
        <dbReference type="ARBA" id="ARBA00023125"/>
    </source>
</evidence>
<dbReference type="CDD" id="cd01392">
    <property type="entry name" value="HTH_LacI"/>
    <property type="match status" value="1"/>
</dbReference>
<accession>A0ABT9VYQ0</accession>
<keyword evidence="2 5" id="KW-0238">DNA-binding</keyword>
<dbReference type="Gene3D" id="1.10.260.40">
    <property type="entry name" value="lambda repressor-like DNA-binding domains"/>
    <property type="match status" value="1"/>
</dbReference>
<gene>
    <name evidence="5" type="ORF">J2S11_001636</name>
</gene>
<dbReference type="PRINTS" id="PR00036">
    <property type="entry name" value="HTHLACI"/>
</dbReference>
<keyword evidence="1" id="KW-0805">Transcription regulation</keyword>
<dbReference type="SMART" id="SM00354">
    <property type="entry name" value="HTH_LACI"/>
    <property type="match status" value="1"/>
</dbReference>
<sequence>MATLKDIAREANVSVMTVSNVIHNKTSKVSSETVARVQAILKKYNYTPNMNAGYISKTCESH</sequence>
<evidence type="ECO:0000259" key="4">
    <source>
        <dbReference type="PROSITE" id="PS50932"/>
    </source>
</evidence>
<dbReference type="Proteomes" id="UP001235840">
    <property type="component" value="Unassembled WGS sequence"/>
</dbReference>
<dbReference type="InterPro" id="IPR010982">
    <property type="entry name" value="Lambda_DNA-bd_dom_sf"/>
</dbReference>
<keyword evidence="3" id="KW-0804">Transcription</keyword>
<keyword evidence="6" id="KW-1185">Reference proteome</keyword>
<dbReference type="InterPro" id="IPR000843">
    <property type="entry name" value="HTH_LacI"/>
</dbReference>
<dbReference type="PANTHER" id="PTHR30146">
    <property type="entry name" value="LACI-RELATED TRANSCRIPTIONAL REPRESSOR"/>
    <property type="match status" value="1"/>
</dbReference>
<name>A0ABT9VYQ0_9BACI</name>
<evidence type="ECO:0000313" key="5">
    <source>
        <dbReference type="EMBL" id="MDQ0165735.1"/>
    </source>
</evidence>
<comment type="caution">
    <text evidence="5">The sequence shown here is derived from an EMBL/GenBank/DDBJ whole genome shotgun (WGS) entry which is preliminary data.</text>
</comment>
<reference evidence="5 6" key="1">
    <citation type="submission" date="2023-07" db="EMBL/GenBank/DDBJ databases">
        <title>Genomic Encyclopedia of Type Strains, Phase IV (KMG-IV): sequencing the most valuable type-strain genomes for metagenomic binning, comparative biology and taxonomic classification.</title>
        <authorList>
            <person name="Goeker M."/>
        </authorList>
    </citation>
    <scope>NUCLEOTIDE SEQUENCE [LARGE SCALE GENOMIC DNA]</scope>
    <source>
        <strain evidence="5 6">DSM 12751</strain>
    </source>
</reference>
<dbReference type="PROSITE" id="PS50932">
    <property type="entry name" value="HTH_LACI_2"/>
    <property type="match status" value="1"/>
</dbReference>
<proteinExistence type="predicted"/>
<evidence type="ECO:0000256" key="3">
    <source>
        <dbReference type="ARBA" id="ARBA00023163"/>
    </source>
</evidence>
<dbReference type="Pfam" id="PF00356">
    <property type="entry name" value="LacI"/>
    <property type="match status" value="1"/>
</dbReference>
<evidence type="ECO:0000256" key="1">
    <source>
        <dbReference type="ARBA" id="ARBA00023015"/>
    </source>
</evidence>
<protein>
    <submittedName>
        <fullName evidence="5">DNA-binding LacI/PurR family transcriptional regulator</fullName>
    </submittedName>
</protein>
<feature type="domain" description="HTH lacI-type" evidence="4">
    <location>
        <begin position="2"/>
        <end position="57"/>
    </location>
</feature>
<dbReference type="PROSITE" id="PS00356">
    <property type="entry name" value="HTH_LACI_1"/>
    <property type="match status" value="1"/>
</dbReference>
<dbReference type="GO" id="GO:0003677">
    <property type="term" value="F:DNA binding"/>
    <property type="evidence" value="ECO:0007669"/>
    <property type="project" value="UniProtKB-KW"/>
</dbReference>
<evidence type="ECO:0000313" key="6">
    <source>
        <dbReference type="Proteomes" id="UP001235840"/>
    </source>
</evidence>
<dbReference type="SUPFAM" id="SSF47413">
    <property type="entry name" value="lambda repressor-like DNA-binding domains"/>
    <property type="match status" value="1"/>
</dbReference>
<organism evidence="5 6">
    <name type="scientific">Caldalkalibacillus horti</name>
    <dbReference type="NCBI Taxonomy" id="77523"/>
    <lineage>
        <taxon>Bacteria</taxon>
        <taxon>Bacillati</taxon>
        <taxon>Bacillota</taxon>
        <taxon>Bacilli</taxon>
        <taxon>Bacillales</taxon>
        <taxon>Bacillaceae</taxon>
        <taxon>Caldalkalibacillus</taxon>
    </lineage>
</organism>
<dbReference type="PANTHER" id="PTHR30146:SF24">
    <property type="entry name" value="XYLOSE OPERON REGULATORY PROTEIN"/>
    <property type="match status" value="1"/>
</dbReference>